<gene>
    <name evidence="2" type="ordered locus">Desti_5193</name>
</gene>
<dbReference type="eggNOG" id="COG1691">
    <property type="taxonomic scope" value="Bacteria"/>
</dbReference>
<reference evidence="3" key="1">
    <citation type="submission" date="2012-06" db="EMBL/GenBank/DDBJ databases">
        <title>Complete sequence of chromosome of Desulfomonile tiedjei DSM 6799.</title>
        <authorList>
            <person name="Lucas S."/>
            <person name="Copeland A."/>
            <person name="Lapidus A."/>
            <person name="Glavina del Rio T."/>
            <person name="Dalin E."/>
            <person name="Tice H."/>
            <person name="Bruce D."/>
            <person name="Goodwin L."/>
            <person name="Pitluck S."/>
            <person name="Peters L."/>
            <person name="Ovchinnikova G."/>
            <person name="Zeytun A."/>
            <person name="Lu M."/>
            <person name="Kyrpides N."/>
            <person name="Mavromatis K."/>
            <person name="Ivanova N."/>
            <person name="Brettin T."/>
            <person name="Detter J.C."/>
            <person name="Han C."/>
            <person name="Larimer F."/>
            <person name="Land M."/>
            <person name="Hauser L."/>
            <person name="Markowitz V."/>
            <person name="Cheng J.-F."/>
            <person name="Hugenholtz P."/>
            <person name="Woyke T."/>
            <person name="Wu D."/>
            <person name="Spring S."/>
            <person name="Schroeder M."/>
            <person name="Brambilla E."/>
            <person name="Klenk H.-P."/>
            <person name="Eisen J.A."/>
        </authorList>
    </citation>
    <scope>NUCLEOTIDE SEQUENCE [LARGE SCALE GENOMIC DNA]</scope>
    <source>
        <strain evidence="3">ATCC 49306 / DSM 6799 / DCB-1</strain>
    </source>
</reference>
<dbReference type="STRING" id="706587.Desti_5193"/>
<dbReference type="GO" id="GO:0006189">
    <property type="term" value="P:'de novo' IMP biosynthetic process"/>
    <property type="evidence" value="ECO:0007669"/>
    <property type="project" value="InterPro"/>
</dbReference>
<name>I4CE02_DESTA</name>
<organism evidence="2 3">
    <name type="scientific">Desulfomonile tiedjei (strain ATCC 49306 / DSM 6799 / DCB-1)</name>
    <dbReference type="NCBI Taxonomy" id="706587"/>
    <lineage>
        <taxon>Bacteria</taxon>
        <taxon>Pseudomonadati</taxon>
        <taxon>Thermodesulfobacteriota</taxon>
        <taxon>Desulfomonilia</taxon>
        <taxon>Desulfomonilales</taxon>
        <taxon>Desulfomonilaceae</taxon>
        <taxon>Desulfomonile</taxon>
    </lineage>
</organism>
<dbReference type="EMBL" id="CP003360">
    <property type="protein sequence ID" value="AFM27793.1"/>
    <property type="molecule type" value="Genomic_DNA"/>
</dbReference>
<dbReference type="Pfam" id="PF00731">
    <property type="entry name" value="AIRC"/>
    <property type="match status" value="1"/>
</dbReference>
<dbReference type="Gene3D" id="3.40.50.1970">
    <property type="match status" value="1"/>
</dbReference>
<evidence type="ECO:0000313" key="3">
    <source>
        <dbReference type="Proteomes" id="UP000006055"/>
    </source>
</evidence>
<dbReference type="HOGENOM" id="CLU_065705_0_0_7"/>
<dbReference type="SUPFAM" id="SSF52255">
    <property type="entry name" value="N5-CAIR mutase (phosphoribosylaminoimidazole carboxylase, PurE)"/>
    <property type="match status" value="1"/>
</dbReference>
<keyword evidence="3" id="KW-1185">Reference proteome</keyword>
<dbReference type="AlphaFoldDB" id="I4CE02"/>
<feature type="domain" description="PurE" evidence="1">
    <location>
        <begin position="191"/>
        <end position="319"/>
    </location>
</feature>
<dbReference type="InterPro" id="IPR039476">
    <property type="entry name" value="P2CMN_synthase_LarB"/>
</dbReference>
<dbReference type="PATRIC" id="fig|706587.4.peg.5870"/>
<dbReference type="RefSeq" id="WP_014812894.1">
    <property type="nucleotide sequence ID" value="NC_018025.1"/>
</dbReference>
<dbReference type="PANTHER" id="PTHR43064:SF1">
    <property type="entry name" value="SLL1489 PROTEIN"/>
    <property type="match status" value="1"/>
</dbReference>
<dbReference type="InterPro" id="IPR000031">
    <property type="entry name" value="PurE_dom"/>
</dbReference>
<evidence type="ECO:0000259" key="1">
    <source>
        <dbReference type="SMART" id="SM01001"/>
    </source>
</evidence>
<dbReference type="PANTHER" id="PTHR43064">
    <property type="entry name" value="PHOSPHORIBOSYLAMINOIMIDAZOLE CARBOXYLASE-RELATED"/>
    <property type="match status" value="1"/>
</dbReference>
<dbReference type="GO" id="GO:0016787">
    <property type="term" value="F:hydrolase activity"/>
    <property type="evidence" value="ECO:0007669"/>
    <property type="project" value="InterPro"/>
</dbReference>
<dbReference type="SMART" id="SM01001">
    <property type="entry name" value="AIRC"/>
    <property type="match status" value="1"/>
</dbReference>
<dbReference type="KEGG" id="dti:Desti_5193"/>
<evidence type="ECO:0000313" key="2">
    <source>
        <dbReference type="EMBL" id="AFM27793.1"/>
    </source>
</evidence>
<dbReference type="Proteomes" id="UP000006055">
    <property type="component" value="Chromosome"/>
</dbReference>
<sequence>MTRLLKGSDVAISVGVNETEKCVGGKPIPWEDVAFQAETELTSATTPVSHDIGAATISILMNNSVRASKTPRIADERLLKILSSVRSGEICVEEAYETLKDMPFEDLTHTKIDHHRAVRKGLHEVIFGQGKTVDQMTDIIRAMRQKNLDVLVTRVRTDAGEALLSRFPEGVFSKDAGCFFIRKDLTVKGKGTILVISAGTSDIKVAEEAYITSTFFGNTTEKLYDVGVAGIHRLFQHLETLKKARVIIVAAGMEGALPSVVAGVVSAPVIAVPTSVGYGASFGGLTALLAMLNSCATVSVMNIDNGFGASYFATLINRL</sequence>
<dbReference type="NCBIfam" id="NF033503">
    <property type="entry name" value="LarB"/>
    <property type="match status" value="1"/>
</dbReference>
<proteinExistence type="predicted"/>
<protein>
    <submittedName>
        <fullName evidence="2">NCAIR mutase-like protein</fullName>
    </submittedName>
</protein>
<dbReference type="OrthoDB" id="9782511at2"/>
<accession>I4CE02</accession>